<evidence type="ECO:0000256" key="1">
    <source>
        <dbReference type="ARBA" id="ARBA00022729"/>
    </source>
</evidence>
<keyword evidence="2" id="KW-0106">Calcium</keyword>
<keyword evidence="4" id="KW-0812">Transmembrane</keyword>
<keyword evidence="4" id="KW-0472">Membrane</keyword>
<feature type="compositionally biased region" description="Basic and acidic residues" evidence="3">
    <location>
        <begin position="152"/>
        <end position="162"/>
    </location>
</feature>
<dbReference type="SUPFAM" id="SSF103647">
    <property type="entry name" value="TSP type-3 repeat"/>
    <property type="match status" value="3"/>
</dbReference>
<evidence type="ECO:0000256" key="3">
    <source>
        <dbReference type="SAM" id="MobiDB-lite"/>
    </source>
</evidence>
<dbReference type="RefSeq" id="WP_321545265.1">
    <property type="nucleotide sequence ID" value="NZ_JAXIVS010000003.1"/>
</dbReference>
<evidence type="ECO:0000313" key="7">
    <source>
        <dbReference type="Proteomes" id="UP001291309"/>
    </source>
</evidence>
<dbReference type="Gene3D" id="4.10.1080.10">
    <property type="entry name" value="TSP type-3 repeat"/>
    <property type="match status" value="3"/>
</dbReference>
<accession>A0ABU5GZC9</accession>
<reference evidence="6 7" key="1">
    <citation type="submission" date="2023-12" db="EMBL/GenBank/DDBJ databases">
        <title>the genome sequence of Hyalangium sp. s54d21.</title>
        <authorList>
            <person name="Zhang X."/>
        </authorList>
    </citation>
    <scope>NUCLEOTIDE SEQUENCE [LARGE SCALE GENOMIC DNA]</scope>
    <source>
        <strain evidence="7">s54d21</strain>
    </source>
</reference>
<feature type="region of interest" description="Disordered" evidence="3">
    <location>
        <begin position="114"/>
        <end position="183"/>
    </location>
</feature>
<feature type="transmembrane region" description="Helical" evidence="4">
    <location>
        <begin position="425"/>
        <end position="445"/>
    </location>
</feature>
<gene>
    <name evidence="6" type="ORF">SYV04_09060</name>
</gene>
<keyword evidence="1 5" id="KW-0732">Signal</keyword>
<feature type="signal peptide" evidence="5">
    <location>
        <begin position="1"/>
        <end position="24"/>
    </location>
</feature>
<dbReference type="InterPro" id="IPR028974">
    <property type="entry name" value="TSP_type-3_rpt"/>
</dbReference>
<name>A0ABU5GZC9_9BACT</name>
<keyword evidence="4" id="KW-1133">Transmembrane helix</keyword>
<evidence type="ECO:0000256" key="4">
    <source>
        <dbReference type="SAM" id="Phobius"/>
    </source>
</evidence>
<protein>
    <submittedName>
        <fullName evidence="6">Thrombospondin type 3 repeat-containing protein</fullName>
    </submittedName>
</protein>
<feature type="compositionally biased region" description="Acidic residues" evidence="3">
    <location>
        <begin position="122"/>
        <end position="135"/>
    </location>
</feature>
<proteinExistence type="predicted"/>
<dbReference type="PANTHER" id="PTHR10199:SF100">
    <property type="entry name" value="THROMBOSPONDIN, ISOFORM A"/>
    <property type="match status" value="1"/>
</dbReference>
<dbReference type="InterPro" id="IPR003367">
    <property type="entry name" value="Thrombospondin_3-like_rpt"/>
</dbReference>
<evidence type="ECO:0000313" key="6">
    <source>
        <dbReference type="EMBL" id="MDY7226534.1"/>
    </source>
</evidence>
<dbReference type="Pfam" id="PF02412">
    <property type="entry name" value="TSP_3"/>
    <property type="match status" value="6"/>
</dbReference>
<dbReference type="EMBL" id="JAXIVS010000003">
    <property type="protein sequence ID" value="MDY7226534.1"/>
    <property type="molecule type" value="Genomic_DNA"/>
</dbReference>
<keyword evidence="7" id="KW-1185">Reference proteome</keyword>
<dbReference type="NCBIfam" id="NF047638">
    <property type="entry name" value="throspo3_MtsC"/>
    <property type="match status" value="1"/>
</dbReference>
<evidence type="ECO:0000256" key="5">
    <source>
        <dbReference type="SAM" id="SignalP"/>
    </source>
</evidence>
<dbReference type="Proteomes" id="UP001291309">
    <property type="component" value="Unassembled WGS sequence"/>
</dbReference>
<evidence type="ECO:0000256" key="2">
    <source>
        <dbReference type="ARBA" id="ARBA00022837"/>
    </source>
</evidence>
<dbReference type="PANTHER" id="PTHR10199">
    <property type="entry name" value="THROMBOSPONDIN"/>
    <property type="match status" value="1"/>
</dbReference>
<organism evidence="6 7">
    <name type="scientific">Hyalangium rubrum</name>
    <dbReference type="NCBI Taxonomy" id="3103134"/>
    <lineage>
        <taxon>Bacteria</taxon>
        <taxon>Pseudomonadati</taxon>
        <taxon>Myxococcota</taxon>
        <taxon>Myxococcia</taxon>
        <taxon>Myxococcales</taxon>
        <taxon>Cystobacterineae</taxon>
        <taxon>Archangiaceae</taxon>
        <taxon>Hyalangium</taxon>
    </lineage>
</organism>
<feature type="chain" id="PRO_5047534451" evidence="5">
    <location>
        <begin position="25"/>
        <end position="451"/>
    </location>
</feature>
<comment type="caution">
    <text evidence="6">The sequence shown here is derived from an EMBL/GenBank/DDBJ whole genome shotgun (WGS) entry which is preliminary data.</text>
</comment>
<dbReference type="PROSITE" id="PS51234">
    <property type="entry name" value="TSP3"/>
    <property type="match status" value="1"/>
</dbReference>
<dbReference type="InterPro" id="IPR017897">
    <property type="entry name" value="Thrombospondin_3_rpt"/>
</dbReference>
<sequence>MTLSRILPPALLLGAFFFTPVAVAQTNGADNPECLGSACGRPKEEGGGCGCGCGCSVWVAYTDDGVTLAYTDDADGDGQADDRDNCPFAANRMQENGDGDAVGDACDNCPGLANAQQRDTDGDGVGDDCDDDADGDGVLNDADNCHLVPNRDQSDLDSDWKKPGLPVENTGGDVCDRDDDNDGHVDGEDTCPRVANPTQAMPADSSQCRVDLDDDRVSDNGDNCPGIANPNQADTDRDGQGDVCDLDIDNDGVLNKDSSGNALDNCPNIANRDQLDDDGDGAGDVCDTRYCVVVDKSNPDDCLDPRSPFTVSGGGQLSLKGGQQVRLPLFANRNGAAIEYTWTVKERPSGSRAVVENPTGAVTLSRHWEYAYVDNSVPTFTADKDGVYDIQLQAKLAFADRAYPEQRESVSSLKLQVGSNSSSCAALPGPAGGVALGAALLSVLLRRRRRE</sequence>